<name>A0A3E4NGD4_9BACE</name>
<gene>
    <name evidence="8" type="ORF">DXD03_10570</name>
</gene>
<dbReference type="CDD" id="cd09003">
    <property type="entry name" value="GH43_XynD-like"/>
    <property type="match status" value="1"/>
</dbReference>
<keyword evidence="2" id="KW-0858">Xylan degradation</keyword>
<dbReference type="InterPro" id="IPR023296">
    <property type="entry name" value="Glyco_hydro_beta-prop_sf"/>
</dbReference>
<keyword evidence="4" id="KW-0119">Carbohydrate metabolism</keyword>
<dbReference type="Pfam" id="PF04616">
    <property type="entry name" value="Glyco_hydro_43"/>
    <property type="match status" value="1"/>
</dbReference>
<evidence type="ECO:0000256" key="2">
    <source>
        <dbReference type="ARBA" id="ARBA00022651"/>
    </source>
</evidence>
<comment type="caution">
    <text evidence="8">The sequence shown here is derived from an EMBL/GenBank/DDBJ whole genome shotgun (WGS) entry which is preliminary data.</text>
</comment>
<dbReference type="InterPro" id="IPR052176">
    <property type="entry name" value="Glycosyl_Hydrlase_43_Enz"/>
</dbReference>
<evidence type="ECO:0000256" key="7">
    <source>
        <dbReference type="SAM" id="SignalP"/>
    </source>
</evidence>
<feature type="signal peptide" evidence="7">
    <location>
        <begin position="1"/>
        <end position="20"/>
    </location>
</feature>
<sequence length="500" mass="56468">MKRITLFFMYALFCCVDICAQIENKHVVMQDSTPKMHIDPTQDCNNPILDFNFNADPTAIVHNGRVYVYGTNDQQQCDSVGEDNENNYAYIKTLVMASTNDMVNWTYHGTIKTTEICKPWAGVSWAPSIISRKESDGKTHFYMFFANGGSTGMISSTSPVGPWSDPKGRTFFDWDTPELNGCSCPFDPGAVIDDKGQAWVSFGGGDKNKLHGTDLIPGNARIAKLTPDMLGIESVSEIPAPYHFEANELDYINGKWVYTYNTNWMSRNEWPYNNADGKPSTCSMVYMTSTMPMQKDSWTYENNYLKNPGEYGMSYCNNHTHLLKYEGQWYIFYHNLLLKDYHDFDGGFRSICVDKIDVDEKNVKIKMTQMTRKGVDQIRPLNPFQIQQTETVAGTLNATFAETETVGNTVLDVTGANQTVMVRGAKFSKSPKQIVCKVKGHGSFKVCIGTPDSQPVAKVSVNSNDWKNVKASIKGKVRGQQNVYFISENGNYQFDEWKFE</sequence>
<dbReference type="InterPro" id="IPR006710">
    <property type="entry name" value="Glyco_hydro_43"/>
</dbReference>
<reference evidence="8 9" key="1">
    <citation type="submission" date="2018-08" db="EMBL/GenBank/DDBJ databases">
        <title>A genome reference for cultivated species of the human gut microbiota.</title>
        <authorList>
            <person name="Zou Y."/>
            <person name="Xue W."/>
            <person name="Luo G."/>
        </authorList>
    </citation>
    <scope>NUCLEOTIDE SEQUENCE [LARGE SCALE GENOMIC DNA]</scope>
    <source>
        <strain evidence="8 9">TF10-34</strain>
    </source>
</reference>
<keyword evidence="5 6" id="KW-0326">Glycosidase</keyword>
<dbReference type="EMBL" id="QSQU01000013">
    <property type="protein sequence ID" value="RGK62724.1"/>
    <property type="molecule type" value="Genomic_DNA"/>
</dbReference>
<dbReference type="Gene3D" id="2.115.10.20">
    <property type="entry name" value="Glycosyl hydrolase domain, family 43"/>
    <property type="match status" value="1"/>
</dbReference>
<dbReference type="GO" id="GO:0004553">
    <property type="term" value="F:hydrolase activity, hydrolyzing O-glycosyl compounds"/>
    <property type="evidence" value="ECO:0007669"/>
    <property type="project" value="InterPro"/>
</dbReference>
<evidence type="ECO:0000256" key="4">
    <source>
        <dbReference type="ARBA" id="ARBA00023277"/>
    </source>
</evidence>
<protein>
    <submittedName>
        <fullName evidence="8">Beta-xylosidase</fullName>
    </submittedName>
</protein>
<keyword evidence="2" id="KW-0624">Polysaccharide degradation</keyword>
<keyword evidence="3 6" id="KW-0378">Hydrolase</keyword>
<dbReference type="Gene3D" id="2.60.120.260">
    <property type="entry name" value="Galactose-binding domain-like"/>
    <property type="match status" value="1"/>
</dbReference>
<evidence type="ECO:0000313" key="9">
    <source>
        <dbReference type="Proteomes" id="UP000261210"/>
    </source>
</evidence>
<evidence type="ECO:0000256" key="5">
    <source>
        <dbReference type="ARBA" id="ARBA00023295"/>
    </source>
</evidence>
<feature type="chain" id="PRO_5017717761" evidence="7">
    <location>
        <begin position="21"/>
        <end position="500"/>
    </location>
</feature>
<dbReference type="AlphaFoldDB" id="A0A3E4NGD4"/>
<evidence type="ECO:0000256" key="6">
    <source>
        <dbReference type="RuleBase" id="RU361187"/>
    </source>
</evidence>
<proteinExistence type="inferred from homology"/>
<dbReference type="Proteomes" id="UP000261210">
    <property type="component" value="Unassembled WGS sequence"/>
</dbReference>
<evidence type="ECO:0000256" key="1">
    <source>
        <dbReference type="ARBA" id="ARBA00009865"/>
    </source>
</evidence>
<comment type="similarity">
    <text evidence="1 6">Belongs to the glycosyl hydrolase 43 family.</text>
</comment>
<keyword evidence="7" id="KW-0732">Signal</keyword>
<accession>A0A3E4NGD4</accession>
<dbReference type="PANTHER" id="PTHR43772:SF2">
    <property type="entry name" value="PUTATIVE (AFU_ORTHOLOGUE AFUA_2G04480)-RELATED"/>
    <property type="match status" value="1"/>
</dbReference>
<dbReference type="PANTHER" id="PTHR43772">
    <property type="entry name" value="ENDO-1,4-BETA-XYLANASE"/>
    <property type="match status" value="1"/>
</dbReference>
<organism evidence="8 9">
    <name type="scientific">Bacteroides xylanisolvens</name>
    <dbReference type="NCBI Taxonomy" id="371601"/>
    <lineage>
        <taxon>Bacteria</taxon>
        <taxon>Pseudomonadati</taxon>
        <taxon>Bacteroidota</taxon>
        <taxon>Bacteroidia</taxon>
        <taxon>Bacteroidales</taxon>
        <taxon>Bacteroidaceae</taxon>
        <taxon>Bacteroides</taxon>
    </lineage>
</organism>
<evidence type="ECO:0000256" key="3">
    <source>
        <dbReference type="ARBA" id="ARBA00022801"/>
    </source>
</evidence>
<dbReference type="GO" id="GO:0045493">
    <property type="term" value="P:xylan catabolic process"/>
    <property type="evidence" value="ECO:0007669"/>
    <property type="project" value="UniProtKB-KW"/>
</dbReference>
<dbReference type="RefSeq" id="WP_117683892.1">
    <property type="nucleotide sequence ID" value="NZ_JADNHC010000008.1"/>
</dbReference>
<dbReference type="SUPFAM" id="SSF75005">
    <property type="entry name" value="Arabinanase/levansucrase/invertase"/>
    <property type="match status" value="1"/>
</dbReference>
<evidence type="ECO:0000313" key="8">
    <source>
        <dbReference type="EMBL" id="RGK62724.1"/>
    </source>
</evidence>